<dbReference type="Proteomes" id="UP000199393">
    <property type="component" value="Chromosome I"/>
</dbReference>
<evidence type="ECO:0000313" key="2">
    <source>
        <dbReference type="Proteomes" id="UP000199393"/>
    </source>
</evidence>
<reference evidence="2" key="1">
    <citation type="submission" date="2016-06" db="EMBL/GenBank/DDBJ databases">
        <authorList>
            <person name="Varghese N."/>
            <person name="Submissions Spin"/>
        </authorList>
    </citation>
    <scope>NUCLEOTIDE SEQUENCE [LARGE SCALE GENOMIC DNA]</scope>
    <source>
        <strain evidence="2">DSM 45344</strain>
    </source>
</reference>
<sequence>MSVVLKFSAFSNITYGYEYDTGYSRDEWNSMTDTQRDWEMNQALWNDIDCWDEDGPEEDCE</sequence>
<accession>A0A1C3N5T3</accession>
<dbReference type="RefSeq" id="WP_091592175.1">
    <property type="nucleotide sequence ID" value="NZ_JBHRWG010000004.1"/>
</dbReference>
<gene>
    <name evidence="1" type="ORF">GA0070620_3480</name>
</gene>
<protein>
    <submittedName>
        <fullName evidence="1">Uncharacterized protein</fullName>
    </submittedName>
</protein>
<evidence type="ECO:0000313" key="1">
    <source>
        <dbReference type="EMBL" id="SBV27949.1"/>
    </source>
</evidence>
<dbReference type="EMBL" id="LT598496">
    <property type="protein sequence ID" value="SBV27949.1"/>
    <property type="molecule type" value="Genomic_DNA"/>
</dbReference>
<proteinExistence type="predicted"/>
<dbReference type="STRING" id="307121.GA0070620_3480"/>
<organism evidence="1 2">
    <name type="scientific">Micromonospora krabiensis</name>
    <dbReference type="NCBI Taxonomy" id="307121"/>
    <lineage>
        <taxon>Bacteria</taxon>
        <taxon>Bacillati</taxon>
        <taxon>Actinomycetota</taxon>
        <taxon>Actinomycetes</taxon>
        <taxon>Micromonosporales</taxon>
        <taxon>Micromonosporaceae</taxon>
        <taxon>Micromonospora</taxon>
    </lineage>
</organism>
<name>A0A1C3N5T3_9ACTN</name>
<dbReference type="AlphaFoldDB" id="A0A1C3N5T3"/>
<keyword evidence="2" id="KW-1185">Reference proteome</keyword>